<dbReference type="InParanoid" id="A0A0C3DI88"/>
<dbReference type="PANTHER" id="PTHR13710:SF120">
    <property type="entry name" value="BIFUNCTIONAL 3'-5' EXONUCLEASE_ATP-DEPENDENT HELICASE WRN"/>
    <property type="match status" value="1"/>
</dbReference>
<dbReference type="GO" id="GO:0005524">
    <property type="term" value="F:ATP binding"/>
    <property type="evidence" value="ECO:0007669"/>
    <property type="project" value="InterPro"/>
</dbReference>
<dbReference type="GO" id="GO:0043138">
    <property type="term" value="F:3'-5' DNA helicase activity"/>
    <property type="evidence" value="ECO:0007669"/>
    <property type="project" value="TreeGrafter"/>
</dbReference>
<dbReference type="SMART" id="SM00487">
    <property type="entry name" value="DEXDc"/>
    <property type="match status" value="1"/>
</dbReference>
<protein>
    <recommendedName>
        <fullName evidence="2">Helicase ATP-binding domain-containing protein</fullName>
    </recommendedName>
</protein>
<reference evidence="3 4" key="1">
    <citation type="submission" date="2014-04" db="EMBL/GenBank/DDBJ databases">
        <authorList>
            <consortium name="DOE Joint Genome Institute"/>
            <person name="Kuo A."/>
            <person name="Kohler A."/>
            <person name="Nagy L.G."/>
            <person name="Floudas D."/>
            <person name="Copeland A."/>
            <person name="Barry K.W."/>
            <person name="Cichocki N."/>
            <person name="Veneault-Fourrey C."/>
            <person name="LaButti K."/>
            <person name="Lindquist E.A."/>
            <person name="Lipzen A."/>
            <person name="Lundell T."/>
            <person name="Morin E."/>
            <person name="Murat C."/>
            <person name="Sun H."/>
            <person name="Tunlid A."/>
            <person name="Henrissat B."/>
            <person name="Grigoriev I.V."/>
            <person name="Hibbett D.S."/>
            <person name="Martin F."/>
            <person name="Nordberg H.P."/>
            <person name="Cantor M.N."/>
            <person name="Hua S.X."/>
        </authorList>
    </citation>
    <scope>NUCLEOTIDE SEQUENCE [LARGE SCALE GENOMIC DNA]</scope>
    <source>
        <strain evidence="3 4">Foug A</strain>
    </source>
</reference>
<sequence>QQAQQTFGVWPCLWQLKVSEALLKGDKDVICTAGTGMGKTLCFWLPLLFRPDGIQIVVTPLNLLGAQNATSLAKARICAIAINSETATLANFTYRAIIVSPEQLMKPNGDFEKRLKCSLFTARIISIVIDEAHCLTNWGEFRPEYKELQQLHYILPDTIPIMIASAMLTRDTLSDVCQLLHMHPDKTITIWHSSDRPNIKIGVRKIKHTLNSYADLAFLIPAGWKVGDPLPPKFLIFFNNIQDAINAARYLRSHLPPEMRDMVKWFNADMSTKFKETELGQLIVGEARGFATTESFGMVRQHHDLNDKVLLTTGRVWTYQISSLLANGM</sequence>
<evidence type="ECO:0000256" key="1">
    <source>
        <dbReference type="ARBA" id="ARBA00005446"/>
    </source>
</evidence>
<accession>A0A0C3DI88</accession>
<dbReference type="SUPFAM" id="SSF52540">
    <property type="entry name" value="P-loop containing nucleoside triphosphate hydrolases"/>
    <property type="match status" value="2"/>
</dbReference>
<evidence type="ECO:0000259" key="2">
    <source>
        <dbReference type="PROSITE" id="PS51192"/>
    </source>
</evidence>
<feature type="domain" description="Helicase ATP-binding" evidence="2">
    <location>
        <begin position="20"/>
        <end position="186"/>
    </location>
</feature>
<dbReference type="GO" id="GO:0000724">
    <property type="term" value="P:double-strand break repair via homologous recombination"/>
    <property type="evidence" value="ECO:0007669"/>
    <property type="project" value="TreeGrafter"/>
</dbReference>
<dbReference type="InterPro" id="IPR011545">
    <property type="entry name" value="DEAD/DEAH_box_helicase_dom"/>
</dbReference>
<organism evidence="3 4">
    <name type="scientific">Scleroderma citrinum Foug A</name>
    <dbReference type="NCBI Taxonomy" id="1036808"/>
    <lineage>
        <taxon>Eukaryota</taxon>
        <taxon>Fungi</taxon>
        <taxon>Dikarya</taxon>
        <taxon>Basidiomycota</taxon>
        <taxon>Agaricomycotina</taxon>
        <taxon>Agaricomycetes</taxon>
        <taxon>Agaricomycetidae</taxon>
        <taxon>Boletales</taxon>
        <taxon>Sclerodermatineae</taxon>
        <taxon>Sclerodermataceae</taxon>
        <taxon>Scleroderma</taxon>
    </lineage>
</organism>
<dbReference type="EMBL" id="KN822128">
    <property type="protein sequence ID" value="KIM55781.1"/>
    <property type="molecule type" value="Genomic_DNA"/>
</dbReference>
<dbReference type="HOGENOM" id="CLU_001103_19_0_1"/>
<dbReference type="Gene3D" id="3.40.50.300">
    <property type="entry name" value="P-loop containing nucleotide triphosphate hydrolases"/>
    <property type="match status" value="1"/>
</dbReference>
<proteinExistence type="inferred from homology"/>
<dbReference type="Proteomes" id="UP000053989">
    <property type="component" value="Unassembled WGS sequence"/>
</dbReference>
<dbReference type="PROSITE" id="PS51192">
    <property type="entry name" value="HELICASE_ATP_BIND_1"/>
    <property type="match status" value="1"/>
</dbReference>
<dbReference type="GO" id="GO:0005694">
    <property type="term" value="C:chromosome"/>
    <property type="evidence" value="ECO:0007669"/>
    <property type="project" value="TreeGrafter"/>
</dbReference>
<dbReference type="GO" id="GO:0009378">
    <property type="term" value="F:four-way junction helicase activity"/>
    <property type="evidence" value="ECO:0007669"/>
    <property type="project" value="TreeGrafter"/>
</dbReference>
<reference evidence="4" key="2">
    <citation type="submission" date="2015-01" db="EMBL/GenBank/DDBJ databases">
        <title>Evolutionary Origins and Diversification of the Mycorrhizal Mutualists.</title>
        <authorList>
            <consortium name="DOE Joint Genome Institute"/>
            <consortium name="Mycorrhizal Genomics Consortium"/>
            <person name="Kohler A."/>
            <person name="Kuo A."/>
            <person name="Nagy L.G."/>
            <person name="Floudas D."/>
            <person name="Copeland A."/>
            <person name="Barry K.W."/>
            <person name="Cichocki N."/>
            <person name="Veneault-Fourrey C."/>
            <person name="LaButti K."/>
            <person name="Lindquist E.A."/>
            <person name="Lipzen A."/>
            <person name="Lundell T."/>
            <person name="Morin E."/>
            <person name="Murat C."/>
            <person name="Riley R."/>
            <person name="Ohm R."/>
            <person name="Sun H."/>
            <person name="Tunlid A."/>
            <person name="Henrissat B."/>
            <person name="Grigoriev I.V."/>
            <person name="Hibbett D.S."/>
            <person name="Martin F."/>
        </authorList>
    </citation>
    <scope>NUCLEOTIDE SEQUENCE [LARGE SCALE GENOMIC DNA]</scope>
    <source>
        <strain evidence="4">Foug A</strain>
    </source>
</reference>
<dbReference type="AlphaFoldDB" id="A0A0C3DI88"/>
<gene>
    <name evidence="3" type="ORF">SCLCIDRAFT_133998</name>
</gene>
<dbReference type="Pfam" id="PF00270">
    <property type="entry name" value="DEAD"/>
    <property type="match status" value="1"/>
</dbReference>
<dbReference type="STRING" id="1036808.A0A0C3DI88"/>
<comment type="similarity">
    <text evidence="1">Belongs to the helicase family. RecQ subfamily.</text>
</comment>
<dbReference type="PANTHER" id="PTHR13710">
    <property type="entry name" value="DNA HELICASE RECQ FAMILY MEMBER"/>
    <property type="match status" value="1"/>
</dbReference>
<dbReference type="GO" id="GO:0005634">
    <property type="term" value="C:nucleus"/>
    <property type="evidence" value="ECO:0007669"/>
    <property type="project" value="TreeGrafter"/>
</dbReference>
<evidence type="ECO:0000313" key="3">
    <source>
        <dbReference type="EMBL" id="KIM55781.1"/>
    </source>
</evidence>
<dbReference type="InterPro" id="IPR014001">
    <property type="entry name" value="Helicase_ATP-bd"/>
</dbReference>
<dbReference type="GO" id="GO:0003676">
    <property type="term" value="F:nucleic acid binding"/>
    <property type="evidence" value="ECO:0007669"/>
    <property type="project" value="InterPro"/>
</dbReference>
<name>A0A0C3DI88_9AGAM</name>
<dbReference type="OrthoDB" id="10261556at2759"/>
<dbReference type="InterPro" id="IPR027417">
    <property type="entry name" value="P-loop_NTPase"/>
</dbReference>
<dbReference type="GO" id="GO:0005737">
    <property type="term" value="C:cytoplasm"/>
    <property type="evidence" value="ECO:0007669"/>
    <property type="project" value="TreeGrafter"/>
</dbReference>
<evidence type="ECO:0000313" key="4">
    <source>
        <dbReference type="Proteomes" id="UP000053989"/>
    </source>
</evidence>
<feature type="non-terminal residue" evidence="3">
    <location>
        <position position="1"/>
    </location>
</feature>
<keyword evidence="4" id="KW-1185">Reference proteome</keyword>